<dbReference type="Pfam" id="PF03382">
    <property type="entry name" value="DUF285"/>
    <property type="match status" value="2"/>
</dbReference>
<feature type="domain" description="PKD/REJ-like" evidence="1">
    <location>
        <begin position="629"/>
        <end position="938"/>
    </location>
</feature>
<dbReference type="RefSeq" id="XP_003057610.1">
    <property type="nucleotide sequence ID" value="XM_003057564.1"/>
</dbReference>
<dbReference type="Proteomes" id="UP000001876">
    <property type="component" value="Unassembled WGS sequence"/>
</dbReference>
<proteinExistence type="predicted"/>
<dbReference type="GeneID" id="9683042"/>
<dbReference type="InterPro" id="IPR011889">
    <property type="entry name" value="Liste_lipo_26"/>
</dbReference>
<reference evidence="2 3" key="1">
    <citation type="journal article" date="2009" name="Science">
        <title>Green evolution and dynamic adaptations revealed by genomes of the marine picoeukaryotes Micromonas.</title>
        <authorList>
            <person name="Worden A.Z."/>
            <person name="Lee J.H."/>
            <person name="Mock T."/>
            <person name="Rouze P."/>
            <person name="Simmons M.P."/>
            <person name="Aerts A.L."/>
            <person name="Allen A.E."/>
            <person name="Cuvelier M.L."/>
            <person name="Derelle E."/>
            <person name="Everett M.V."/>
            <person name="Foulon E."/>
            <person name="Grimwood J."/>
            <person name="Gundlach H."/>
            <person name="Henrissat B."/>
            <person name="Napoli C."/>
            <person name="McDonald S.M."/>
            <person name="Parker M.S."/>
            <person name="Rombauts S."/>
            <person name="Salamov A."/>
            <person name="Von Dassow P."/>
            <person name="Badger J.H."/>
            <person name="Coutinho P.M."/>
            <person name="Demir E."/>
            <person name="Dubchak I."/>
            <person name="Gentemann C."/>
            <person name="Eikrem W."/>
            <person name="Gready J.E."/>
            <person name="John U."/>
            <person name="Lanier W."/>
            <person name="Lindquist E.A."/>
            <person name="Lucas S."/>
            <person name="Mayer K.F."/>
            <person name="Moreau H."/>
            <person name="Not F."/>
            <person name="Otillar R."/>
            <person name="Panaud O."/>
            <person name="Pangilinan J."/>
            <person name="Paulsen I."/>
            <person name="Piegu B."/>
            <person name="Poliakov A."/>
            <person name="Robbens S."/>
            <person name="Schmutz J."/>
            <person name="Toulza E."/>
            <person name="Wyss T."/>
            <person name="Zelensky A."/>
            <person name="Zhou K."/>
            <person name="Armbrust E.V."/>
            <person name="Bhattacharya D."/>
            <person name="Goodenough U.W."/>
            <person name="Van de Peer Y."/>
            <person name="Grigoriev I.V."/>
        </authorList>
    </citation>
    <scope>NUCLEOTIDE SEQUENCE [LARGE SCALE GENOMIC DNA]</scope>
    <source>
        <strain evidence="2 3">CCMP1545</strain>
    </source>
</reference>
<gene>
    <name evidence="2" type="ORF">MICPUCDRAFT_56965</name>
</gene>
<protein>
    <submittedName>
        <fullName evidence="2">Predicted protein</fullName>
    </submittedName>
</protein>
<dbReference type="Pfam" id="PF02010">
    <property type="entry name" value="REJ"/>
    <property type="match status" value="1"/>
</dbReference>
<accession>C1MPN0</accession>
<evidence type="ECO:0000313" key="3">
    <source>
        <dbReference type="Proteomes" id="UP000001876"/>
    </source>
</evidence>
<dbReference type="eggNOG" id="ENOG502RXMW">
    <property type="taxonomic scope" value="Eukaryota"/>
</dbReference>
<dbReference type="InterPro" id="IPR005046">
    <property type="entry name" value="DUF285"/>
</dbReference>
<name>C1MPN0_MICPC</name>
<dbReference type="NCBIfam" id="TIGR02167">
    <property type="entry name" value="Liste_lipo_26"/>
    <property type="match status" value="7"/>
</dbReference>
<dbReference type="InterPro" id="IPR002859">
    <property type="entry name" value="PKD/REJ-like"/>
</dbReference>
<organism evidence="3">
    <name type="scientific">Micromonas pusilla (strain CCMP1545)</name>
    <name type="common">Picoplanktonic green alga</name>
    <dbReference type="NCBI Taxonomy" id="564608"/>
    <lineage>
        <taxon>Eukaryota</taxon>
        <taxon>Viridiplantae</taxon>
        <taxon>Chlorophyta</taxon>
        <taxon>Mamiellophyceae</taxon>
        <taxon>Mamiellales</taxon>
        <taxon>Mamiellaceae</taxon>
        <taxon>Micromonas</taxon>
    </lineage>
</organism>
<sequence>MKRSGDEVTDFATGRDCEKSDAYAVLFRGPSQLASFEVCNPLDFKEPPVKLLWAHMNMAGTAVDLLFDVDTDRGETAGLTLGGAYSCDKLFLRESAVVLGEGCIGAFIDKRFVRLYLVVGEHNVTESSDGVSDGTTLSLRGGVVYHDRFRERGNSSTASVVVTRRAGEPIAVVADVTTSKGSYAFPPSSGNHSTIKYTGRFAGRYYSDRNPYDLPWTSPVIVNQQKLFNEQCYHPEKTAYDDKIVLHADRSTGAIGDVPLRFKWSLKPESVRRSVWTDPKCNPATTNYCPHVYIKPQTEQEKESVRKLEAFVSSQPRKHTLRIPREFFLADCPWAWEYIFNVVAYNKEGHDVDRGAVDPYTGQLVHDPHADTATATINIFPGGSCDERSVPSSPKLVFRYGPHNPHSIAIDSPPAIFTPASLRKSFTQLALVREWTYDRRWKYSDLPECNPPVSVTWAVKPEYNSEMYATFPKSRVAGWPTPTGLHPEVVAQEAKLQKIVAATRGMVSGRLSRTLFFAARQYHFTSNYSIFFNDTWHNDTVYDVHGFPGRVMRAGYAGIKSIIVGGMGGDPMTDYFKPIDANGGDFSYSPVTFDASSLYPSVSRANTGAFIVDKTEEVNVTTAPLRFVDPDWRTDTHALRHDWTCEDLLADRPTCHLRGMTKKLKDMYGIFVVDDIPSGSPLTLPPNTMGPNSAYTFTMLTSKTHRSSRGPDKVQLVTGNNTCPSANIEPTPKSINHQFLFRIYGDGVSALGRVQFRWSIVDTSPATATTLAVPVYTHWQDKGYMSIVKNTMNPGREYTLTLTTRVAGVDNGCEGQSERILVTNAPPRSVGEGVVVEPAIDGIEFETKFSVDCGEWVDADKTLEYRLAYWYDYDVFAPRWMWLTELQEGHAVFEDVLLPHNRRAGGRTKIRCVAFDDEGAFGTSVTTVKVAAHANISAAVDDVFVIGSHLEHLHVFPAALRRLQEVDKLRHAVAAQRRRRALLGENIEPSSPSPPKNVSSTSAFNGDISNWDVSSVTDMAYMFSASSFNGDISKWDVSKVTNMYNMFLFAFAFNGDISKWDTSKVIQMGGMFYNAKAFNGDISKWDVSKVTNMGSMFSASSFNGDISKWDTSKVTNMRSMFNGASSFNGDISKWDVSKVTNMRTMFNGASSFNGDISKWDVSKVTKMQRMFFNAKAFNGDISKWDTSKVTDTAYMFYGARTFNGDISRWNLCTVRSSDKMFHMTALSEDHKAHPGECEL</sequence>
<dbReference type="KEGG" id="mpp:MICPUCDRAFT_56965"/>
<dbReference type="OrthoDB" id="416134at2759"/>
<dbReference type="EMBL" id="GG663738">
    <property type="protein sequence ID" value="EEH57561.1"/>
    <property type="molecule type" value="Genomic_DNA"/>
</dbReference>
<keyword evidence="3" id="KW-1185">Reference proteome</keyword>
<evidence type="ECO:0000313" key="2">
    <source>
        <dbReference type="EMBL" id="EEH57561.1"/>
    </source>
</evidence>
<dbReference type="AlphaFoldDB" id="C1MPN0"/>
<evidence type="ECO:0000259" key="1">
    <source>
        <dbReference type="Pfam" id="PF02010"/>
    </source>
</evidence>